<dbReference type="OrthoDB" id="9799110at2"/>
<reference evidence="11 12" key="1">
    <citation type="submission" date="2019-08" db="EMBL/GenBank/DDBJ databases">
        <title>Genome of Luteibaculum oceani JCM 18817.</title>
        <authorList>
            <person name="Bowman J.P."/>
        </authorList>
    </citation>
    <scope>NUCLEOTIDE SEQUENCE [LARGE SCALE GENOMIC DNA]</scope>
    <source>
        <strain evidence="11 12">JCM 18817</strain>
    </source>
</reference>
<dbReference type="UniPathway" id="UPA00034">
    <property type="reaction ID" value="UER00015"/>
</dbReference>
<comment type="pathway">
    <text evidence="9">Amino-acid biosynthesis; L-methionine biosynthesis via de novo pathway; L-homoserine from L-aspartate: step 1/3.</text>
</comment>
<evidence type="ECO:0000256" key="3">
    <source>
        <dbReference type="ARBA" id="ARBA00022679"/>
    </source>
</evidence>
<dbReference type="PANTHER" id="PTHR21499">
    <property type="entry name" value="ASPARTATE KINASE"/>
    <property type="match status" value="1"/>
</dbReference>
<organism evidence="11 12">
    <name type="scientific">Luteibaculum oceani</name>
    <dbReference type="NCBI Taxonomy" id="1294296"/>
    <lineage>
        <taxon>Bacteria</taxon>
        <taxon>Pseudomonadati</taxon>
        <taxon>Bacteroidota</taxon>
        <taxon>Flavobacteriia</taxon>
        <taxon>Flavobacteriales</taxon>
        <taxon>Luteibaculaceae</taxon>
        <taxon>Luteibaculum</taxon>
    </lineage>
</organism>
<feature type="domain" description="Aspartate/glutamate/uridylate kinase" evidence="10">
    <location>
        <begin position="3"/>
        <end position="280"/>
    </location>
</feature>
<dbReference type="InterPro" id="IPR001048">
    <property type="entry name" value="Asp/Glu/Uridylate_kinase"/>
</dbReference>
<dbReference type="PANTHER" id="PTHR21499:SF59">
    <property type="entry name" value="ASPARTOKINASE"/>
    <property type="match status" value="1"/>
</dbReference>
<evidence type="ECO:0000256" key="2">
    <source>
        <dbReference type="ARBA" id="ARBA00010122"/>
    </source>
</evidence>
<evidence type="ECO:0000256" key="7">
    <source>
        <dbReference type="ARBA" id="ARBA00047872"/>
    </source>
</evidence>
<dbReference type="Gene3D" id="1.20.120.1320">
    <property type="entry name" value="Aspartokinase, catalytic domain"/>
    <property type="match status" value="1"/>
</dbReference>
<evidence type="ECO:0000313" key="12">
    <source>
        <dbReference type="Proteomes" id="UP000321168"/>
    </source>
</evidence>
<dbReference type="GO" id="GO:0009089">
    <property type="term" value="P:lysine biosynthetic process via diaminopimelate"/>
    <property type="evidence" value="ECO:0007669"/>
    <property type="project" value="UniProtKB-UniPathway"/>
</dbReference>
<dbReference type="UniPathway" id="UPA00051">
    <property type="reaction ID" value="UER00462"/>
</dbReference>
<dbReference type="GO" id="GO:0005524">
    <property type="term" value="F:ATP binding"/>
    <property type="evidence" value="ECO:0007669"/>
    <property type="project" value="UniProtKB-KW"/>
</dbReference>
<keyword evidence="5 8" id="KW-0418">Kinase</keyword>
<dbReference type="EC" id="2.7.2.4" evidence="8"/>
<evidence type="ECO:0000256" key="8">
    <source>
        <dbReference type="RuleBase" id="RU003448"/>
    </source>
</evidence>
<comment type="caution">
    <text evidence="11">The sequence shown here is derived from an EMBL/GenBank/DDBJ whole genome shotgun (WGS) entry which is preliminary data.</text>
</comment>
<evidence type="ECO:0000256" key="9">
    <source>
        <dbReference type="RuleBase" id="RU004249"/>
    </source>
</evidence>
<dbReference type="GO" id="GO:0009088">
    <property type="term" value="P:threonine biosynthetic process"/>
    <property type="evidence" value="ECO:0007669"/>
    <property type="project" value="UniProtKB-UniPathway"/>
</dbReference>
<name>A0A5C6V9G6_9FLAO</name>
<gene>
    <name evidence="11" type="ORF">FRX97_04735</name>
</gene>
<dbReference type="Gene3D" id="3.40.1160.10">
    <property type="entry name" value="Acetylglutamate kinase-like"/>
    <property type="match status" value="1"/>
</dbReference>
<dbReference type="AlphaFoldDB" id="A0A5C6V9G6"/>
<dbReference type="InterPro" id="IPR001341">
    <property type="entry name" value="Asp_kinase"/>
</dbReference>
<dbReference type="Proteomes" id="UP000321168">
    <property type="component" value="Unassembled WGS sequence"/>
</dbReference>
<accession>A0A5C6V9G6</accession>
<comment type="catalytic activity">
    <reaction evidence="7 8">
        <text>L-aspartate + ATP = 4-phospho-L-aspartate + ADP</text>
        <dbReference type="Rhea" id="RHEA:23776"/>
        <dbReference type="ChEBI" id="CHEBI:29991"/>
        <dbReference type="ChEBI" id="CHEBI:30616"/>
        <dbReference type="ChEBI" id="CHEBI:57535"/>
        <dbReference type="ChEBI" id="CHEBI:456216"/>
        <dbReference type="EC" id="2.7.2.4"/>
    </reaction>
</comment>
<dbReference type="GO" id="GO:0005829">
    <property type="term" value="C:cytosol"/>
    <property type="evidence" value="ECO:0007669"/>
    <property type="project" value="TreeGrafter"/>
</dbReference>
<keyword evidence="12" id="KW-1185">Reference proteome</keyword>
<evidence type="ECO:0000256" key="4">
    <source>
        <dbReference type="ARBA" id="ARBA00022741"/>
    </source>
</evidence>
<dbReference type="InterPro" id="IPR045865">
    <property type="entry name" value="ACT-like_dom_sf"/>
</dbReference>
<comment type="pathway">
    <text evidence="9">Amino-acid biosynthesis; L-threonine biosynthesis; L-threonine from L-aspartate: step 1/5.</text>
</comment>
<protein>
    <recommendedName>
        <fullName evidence="8">Aspartokinase</fullName>
        <ecNumber evidence="8">2.7.2.4</ecNumber>
    </recommendedName>
</protein>
<keyword evidence="9" id="KW-0028">Amino-acid biosynthesis</keyword>
<dbReference type="EMBL" id="VORB01000003">
    <property type="protein sequence ID" value="TXC81829.1"/>
    <property type="molecule type" value="Genomic_DNA"/>
</dbReference>
<dbReference type="InterPro" id="IPR042199">
    <property type="entry name" value="AsparK_Bifunc_asparK/hSer_DH"/>
</dbReference>
<dbReference type="RefSeq" id="WP_147013923.1">
    <property type="nucleotide sequence ID" value="NZ_VORB01000003.1"/>
</dbReference>
<proteinExistence type="inferred from homology"/>
<dbReference type="UniPathway" id="UPA00050">
    <property type="reaction ID" value="UER00461"/>
</dbReference>
<evidence type="ECO:0000256" key="5">
    <source>
        <dbReference type="ARBA" id="ARBA00022777"/>
    </source>
</evidence>
<dbReference type="GO" id="GO:0009090">
    <property type="term" value="P:homoserine biosynthetic process"/>
    <property type="evidence" value="ECO:0007669"/>
    <property type="project" value="TreeGrafter"/>
</dbReference>
<dbReference type="InterPro" id="IPR036393">
    <property type="entry name" value="AceGlu_kinase-like_sf"/>
</dbReference>
<keyword evidence="4" id="KW-0547">Nucleotide-binding</keyword>
<evidence type="ECO:0000256" key="1">
    <source>
        <dbReference type="ARBA" id="ARBA00004766"/>
    </source>
</evidence>
<keyword evidence="6" id="KW-0067">ATP-binding</keyword>
<dbReference type="SUPFAM" id="SSF53633">
    <property type="entry name" value="Carbamate kinase-like"/>
    <property type="match status" value="1"/>
</dbReference>
<dbReference type="Pfam" id="PF00696">
    <property type="entry name" value="AA_kinase"/>
    <property type="match status" value="1"/>
</dbReference>
<evidence type="ECO:0000259" key="10">
    <source>
        <dbReference type="Pfam" id="PF00696"/>
    </source>
</evidence>
<evidence type="ECO:0000313" key="11">
    <source>
        <dbReference type="EMBL" id="TXC81829.1"/>
    </source>
</evidence>
<keyword evidence="3 8" id="KW-0808">Transferase</keyword>
<comment type="similarity">
    <text evidence="2 8">Belongs to the aspartokinase family.</text>
</comment>
<dbReference type="NCBIfam" id="TIGR00657">
    <property type="entry name" value="asp_kinases"/>
    <property type="match status" value="1"/>
</dbReference>
<dbReference type="GO" id="GO:0004072">
    <property type="term" value="F:aspartate kinase activity"/>
    <property type="evidence" value="ECO:0007669"/>
    <property type="project" value="UniProtKB-EC"/>
</dbReference>
<sequence length="419" mass="47025">MEVYKFGGASVKDAKGVINLGDIIAQHGGNNLWVVVSAMGKTTNALEEVFDAWHRGNTAEASEKISVIRNQHHEIIKGAFTGLSCEPVINDVNEYFKALEKLVKEDPSDNQAANYDAVVSFGEMVSTRIVYQYLNFRKLPAQWLNASKIVRTDRNFKKANVVWEKTAEKVTSINHTYPDKIKITQGFVGGTEEGHVTTLGREGSDFSGAILAFCSNASALTIWKDVPGLLNADPRLFESTVKLEEISYKEALELSYYGASVIHPKTVKPLQNKSIPLYIKPFLSPKEKGSKIHQTEHFDTDIPSFIIKPNQKLLSISTRDFSFVVEEHLTDLFAAFHKHQISINLMQNSAISFTAAVDGNCNLEPLIEELKNRYKVLYNDGAELITIRHFNQEVIDQLTRGKEILVEQKTRSTVRFICK</sequence>
<comment type="pathway">
    <text evidence="1 9">Amino-acid biosynthesis; L-lysine biosynthesis via DAP pathway; (S)-tetrahydrodipicolinate from L-aspartate: step 1/4.</text>
</comment>
<dbReference type="SUPFAM" id="SSF55021">
    <property type="entry name" value="ACT-like"/>
    <property type="match status" value="1"/>
</dbReference>
<evidence type="ECO:0000256" key="6">
    <source>
        <dbReference type="ARBA" id="ARBA00022840"/>
    </source>
</evidence>